<evidence type="ECO:0000313" key="2">
    <source>
        <dbReference type="Proteomes" id="UP001626550"/>
    </source>
</evidence>
<reference evidence="1 2" key="1">
    <citation type="submission" date="2024-11" db="EMBL/GenBank/DDBJ databases">
        <title>Adaptive evolution of stress response genes in parasites aligns with host niche diversity.</title>
        <authorList>
            <person name="Hahn C."/>
            <person name="Resl P."/>
        </authorList>
    </citation>
    <scope>NUCLEOTIDE SEQUENCE [LARGE SCALE GENOMIC DNA]</scope>
    <source>
        <strain evidence="1">EGGRZ-B1_66</strain>
        <tissue evidence="1">Body</tissue>
    </source>
</reference>
<dbReference type="Proteomes" id="UP001626550">
    <property type="component" value="Unassembled WGS sequence"/>
</dbReference>
<organism evidence="1 2">
    <name type="scientific">Cichlidogyrus casuarinus</name>
    <dbReference type="NCBI Taxonomy" id="1844966"/>
    <lineage>
        <taxon>Eukaryota</taxon>
        <taxon>Metazoa</taxon>
        <taxon>Spiralia</taxon>
        <taxon>Lophotrochozoa</taxon>
        <taxon>Platyhelminthes</taxon>
        <taxon>Monogenea</taxon>
        <taxon>Monopisthocotylea</taxon>
        <taxon>Dactylogyridea</taxon>
        <taxon>Ancyrocephalidae</taxon>
        <taxon>Cichlidogyrus</taxon>
    </lineage>
</organism>
<protein>
    <submittedName>
        <fullName evidence="1">Uncharacterized protein</fullName>
    </submittedName>
</protein>
<name>A0ABD2QGR5_9PLAT</name>
<dbReference type="EMBL" id="JBJKFK010000219">
    <property type="protein sequence ID" value="KAL3318650.1"/>
    <property type="molecule type" value="Genomic_DNA"/>
</dbReference>
<sequence length="259" mass="28430">METLLTSSGASLDHAKICDLKPRELATIFNKVIEEPASEIAAPEPSPHNMADGNSNFLQLMLQLMQSNKTPAAAPTDNMLMSFLLNQAAYETKAPQPNPDFGSNFLQILQKSTQFGATETSNKIASTVPSLANFVPTSSNLLMPQTGMNFLGLNAPLFPPLGVGPKLPNYESSYFPCKVDEELLPMDNKPVDTMLKQSAKIPLFSSSFNSFEINPSLKSLDKHEDMLRKFTSFEECGSSECRTSGVQEHFHCTQCERVS</sequence>
<comment type="caution">
    <text evidence="1">The sequence shown here is derived from an EMBL/GenBank/DDBJ whole genome shotgun (WGS) entry which is preliminary data.</text>
</comment>
<dbReference type="AlphaFoldDB" id="A0ABD2QGR5"/>
<gene>
    <name evidence="1" type="ORF">Ciccas_002690</name>
</gene>
<accession>A0ABD2QGR5</accession>
<proteinExistence type="predicted"/>
<evidence type="ECO:0000313" key="1">
    <source>
        <dbReference type="EMBL" id="KAL3318650.1"/>
    </source>
</evidence>
<keyword evidence="2" id="KW-1185">Reference proteome</keyword>